<dbReference type="InterPro" id="IPR002514">
    <property type="entry name" value="Transposase_8"/>
</dbReference>
<dbReference type="PANTHER" id="PTHR46889">
    <property type="entry name" value="TRANSPOSASE INSF FOR INSERTION SEQUENCE IS3B-RELATED"/>
    <property type="match status" value="1"/>
</dbReference>
<dbReference type="InterPro" id="IPR036388">
    <property type="entry name" value="WH-like_DNA-bd_sf"/>
</dbReference>
<proteinExistence type="predicted"/>
<dbReference type="InterPro" id="IPR048020">
    <property type="entry name" value="Transpos_IS3"/>
</dbReference>
<feature type="domain" description="Integrase catalytic" evidence="2">
    <location>
        <begin position="254"/>
        <end position="422"/>
    </location>
</feature>
<organism evidence="3 4">
    <name type="scientific">Alteromonas australica</name>
    <dbReference type="NCBI Taxonomy" id="589873"/>
    <lineage>
        <taxon>Bacteria</taxon>
        <taxon>Pseudomonadati</taxon>
        <taxon>Pseudomonadota</taxon>
        <taxon>Gammaproteobacteria</taxon>
        <taxon>Alteromonadales</taxon>
        <taxon>Alteromonadaceae</taxon>
        <taxon>Alteromonas/Salinimonas group</taxon>
        <taxon>Alteromonas</taxon>
    </lineage>
</organism>
<name>A0A350P2P0_9ALTE</name>
<dbReference type="Pfam" id="PF13565">
    <property type="entry name" value="HTH_32"/>
    <property type="match status" value="1"/>
</dbReference>
<dbReference type="PROSITE" id="PS50994">
    <property type="entry name" value="INTEGRASE"/>
    <property type="match status" value="1"/>
</dbReference>
<protein>
    <submittedName>
        <fullName evidence="3">IS3 family transposase</fullName>
    </submittedName>
</protein>
<dbReference type="GO" id="GO:0043565">
    <property type="term" value="F:sequence-specific DNA binding"/>
    <property type="evidence" value="ECO:0007669"/>
    <property type="project" value="InterPro"/>
</dbReference>
<dbReference type="PANTHER" id="PTHR46889:SF4">
    <property type="entry name" value="TRANSPOSASE INSO FOR INSERTION SEQUENCE ELEMENT IS911B-RELATED"/>
    <property type="match status" value="1"/>
</dbReference>
<dbReference type="EMBL" id="DNAN01000258">
    <property type="protein sequence ID" value="HAW75557.1"/>
    <property type="molecule type" value="Genomic_DNA"/>
</dbReference>
<evidence type="ECO:0000259" key="2">
    <source>
        <dbReference type="PROSITE" id="PS50994"/>
    </source>
</evidence>
<dbReference type="Proteomes" id="UP000263517">
    <property type="component" value="Unassembled WGS sequence"/>
</dbReference>
<dbReference type="AlphaFoldDB" id="A0A350P2P0"/>
<evidence type="ECO:0000313" key="3">
    <source>
        <dbReference type="EMBL" id="HAW75557.1"/>
    </source>
</evidence>
<reference evidence="3 4" key="1">
    <citation type="journal article" date="2018" name="Nat. Biotechnol.">
        <title>A standardized bacterial taxonomy based on genome phylogeny substantially revises the tree of life.</title>
        <authorList>
            <person name="Parks D.H."/>
            <person name="Chuvochina M."/>
            <person name="Waite D.W."/>
            <person name="Rinke C."/>
            <person name="Skarshewski A."/>
            <person name="Chaumeil P.A."/>
            <person name="Hugenholtz P."/>
        </authorList>
    </citation>
    <scope>NUCLEOTIDE SEQUENCE [LARGE SCALE GENOMIC DNA]</scope>
    <source>
        <strain evidence="3">UBA11978</strain>
    </source>
</reference>
<gene>
    <name evidence="3" type="ORF">DCW74_07465</name>
</gene>
<evidence type="ECO:0000313" key="4">
    <source>
        <dbReference type="Proteomes" id="UP000263517"/>
    </source>
</evidence>
<dbReference type="InterPro" id="IPR010921">
    <property type="entry name" value="Trp_repressor/repl_initiator"/>
</dbReference>
<dbReference type="GO" id="GO:0004803">
    <property type="term" value="F:transposase activity"/>
    <property type="evidence" value="ECO:0007669"/>
    <property type="project" value="InterPro"/>
</dbReference>
<dbReference type="InterPro" id="IPR012337">
    <property type="entry name" value="RNaseH-like_sf"/>
</dbReference>
<dbReference type="RefSeq" id="WP_272965419.1">
    <property type="nucleotide sequence ID" value="NZ_CALBIY010000007.1"/>
</dbReference>
<sequence length="450" mass="52451">MSKKQSPKTHKAEADAIVRNVKRQTRRKFNSEEKIRIVLAGIRGEESVAELCRQEGIHQNLYYRWSREFLEAGKKRLEGDTMREASTSEVKELRKQNSELKEALAEEILEHRLLKKKRSSGWGGRYMRYSPASKYEIIRTVEESALGIRRTCEKLGISRSTFYNWYDRYLSGGYEALADQKPRPTSVWNKVPDGQRKALVDLALNEPELSPRELAIRFTESQGYFVSEATVYRILKDQDLLTSPAWIVMKAKDKFDQPTTAINQLWQTDFTYLKVTGWGWYYLSTVIDDYSRYIVSWRLCTGMAASDVAATLKDGLKAAGLSRKHRPRLLSDNGPCYISGELKGWLAENGMTHTRGKPYHPMTQGKIERWHRTMKDKILLENYYLPSELESRIGEFINHYNTRRYHESLNNLTPEDVWLGRGETILQQRRNIKAKTMDLRKKLYWQQKAA</sequence>
<comment type="caution">
    <text evidence="3">The sequence shown here is derived from an EMBL/GenBank/DDBJ whole genome shotgun (WGS) entry which is preliminary data.</text>
</comment>
<dbReference type="InterPro" id="IPR036397">
    <property type="entry name" value="RNaseH_sf"/>
</dbReference>
<feature type="coiled-coil region" evidence="1">
    <location>
        <begin position="83"/>
        <end position="117"/>
    </location>
</feature>
<dbReference type="InterPro" id="IPR050900">
    <property type="entry name" value="Transposase_IS3/IS150/IS904"/>
</dbReference>
<dbReference type="Gene3D" id="1.10.10.10">
    <property type="entry name" value="Winged helix-like DNA-binding domain superfamily/Winged helix DNA-binding domain"/>
    <property type="match status" value="2"/>
</dbReference>
<dbReference type="Pfam" id="PF01527">
    <property type="entry name" value="HTH_Tnp_1"/>
    <property type="match status" value="1"/>
</dbReference>
<dbReference type="SUPFAM" id="SSF48295">
    <property type="entry name" value="TrpR-like"/>
    <property type="match status" value="2"/>
</dbReference>
<dbReference type="Gene3D" id="3.30.420.10">
    <property type="entry name" value="Ribonuclease H-like superfamily/Ribonuclease H"/>
    <property type="match status" value="1"/>
</dbReference>
<dbReference type="InterPro" id="IPR001584">
    <property type="entry name" value="Integrase_cat-core"/>
</dbReference>
<evidence type="ECO:0000256" key="1">
    <source>
        <dbReference type="SAM" id="Coils"/>
    </source>
</evidence>
<dbReference type="GO" id="GO:0015074">
    <property type="term" value="P:DNA integration"/>
    <property type="evidence" value="ECO:0007669"/>
    <property type="project" value="InterPro"/>
</dbReference>
<dbReference type="GO" id="GO:0006313">
    <property type="term" value="P:DNA transposition"/>
    <property type="evidence" value="ECO:0007669"/>
    <property type="project" value="InterPro"/>
</dbReference>
<keyword evidence="1" id="KW-0175">Coiled coil</keyword>
<dbReference type="NCBIfam" id="NF033516">
    <property type="entry name" value="transpos_IS3"/>
    <property type="match status" value="1"/>
</dbReference>
<dbReference type="Pfam" id="PF00665">
    <property type="entry name" value="rve"/>
    <property type="match status" value="1"/>
</dbReference>
<accession>A0A350P2P0</accession>
<dbReference type="SUPFAM" id="SSF53098">
    <property type="entry name" value="Ribonuclease H-like"/>
    <property type="match status" value="1"/>
</dbReference>